<dbReference type="Pfam" id="PF13189">
    <property type="entry name" value="Cytidylate_kin2"/>
    <property type="match status" value="1"/>
</dbReference>
<dbReference type="AlphaFoldDB" id="A0A1F6YR81"/>
<reference evidence="1 2" key="1">
    <citation type="journal article" date="2016" name="Nat. Commun.">
        <title>Thousands of microbial genomes shed light on interconnected biogeochemical processes in an aquifer system.</title>
        <authorList>
            <person name="Anantharaman K."/>
            <person name="Brown C.T."/>
            <person name="Hug L.A."/>
            <person name="Sharon I."/>
            <person name="Castelle C.J."/>
            <person name="Probst A.J."/>
            <person name="Thomas B.C."/>
            <person name="Singh A."/>
            <person name="Wilkins M.J."/>
            <person name="Karaoz U."/>
            <person name="Brodie E.L."/>
            <person name="Williams K.H."/>
            <person name="Hubbard S.S."/>
            <person name="Banfield J.F."/>
        </authorList>
    </citation>
    <scope>NUCLEOTIDE SEQUENCE [LARGE SCALE GENOMIC DNA]</scope>
</reference>
<gene>
    <name evidence="1" type="ORF">A2356_00160</name>
</gene>
<dbReference type="SUPFAM" id="SSF52540">
    <property type="entry name" value="P-loop containing nucleoside triphosphate hydrolases"/>
    <property type="match status" value="1"/>
</dbReference>
<accession>A0A1F6YR81</accession>
<evidence type="ECO:0000313" key="1">
    <source>
        <dbReference type="EMBL" id="OGJ08892.1"/>
    </source>
</evidence>
<dbReference type="Proteomes" id="UP000177047">
    <property type="component" value="Unassembled WGS sequence"/>
</dbReference>
<sequence>MTTLRLRDASPETAKAHKKSAFIDSFPDPFITISRDPGSGGKLVGQEVARELGFAFYDQELIEEIAKSTKMRKSVLNKIDEKARTALQDLIQGLMNPNYVSDVTYFSQLCRVILSLAYKGKVVILGRGANFITPAAKGLHVRITAPLQVCVQRAIDYEGHPPDVAKEIVKKYETDRREFVRQYFDKDIRKSDYYDLIINTTFYTPKEAAAVVIKAFKKKFSLE</sequence>
<dbReference type="InterPro" id="IPR027417">
    <property type="entry name" value="P-loop_NTPase"/>
</dbReference>
<organism evidence="1 2">
    <name type="scientific">Candidatus Nomurabacteria bacterium RIFOXYB1_FULL_39_16</name>
    <dbReference type="NCBI Taxonomy" id="1801803"/>
    <lineage>
        <taxon>Bacteria</taxon>
        <taxon>Candidatus Nomuraibacteriota</taxon>
    </lineage>
</organism>
<dbReference type="STRING" id="1801803.A2356_00160"/>
<evidence type="ECO:0000313" key="2">
    <source>
        <dbReference type="Proteomes" id="UP000177047"/>
    </source>
</evidence>
<dbReference type="Gene3D" id="3.40.50.300">
    <property type="entry name" value="P-loop containing nucleotide triphosphate hydrolases"/>
    <property type="match status" value="1"/>
</dbReference>
<dbReference type="EMBL" id="MFWB01000013">
    <property type="protein sequence ID" value="OGJ08892.1"/>
    <property type="molecule type" value="Genomic_DNA"/>
</dbReference>
<comment type="caution">
    <text evidence="1">The sequence shown here is derived from an EMBL/GenBank/DDBJ whole genome shotgun (WGS) entry which is preliminary data.</text>
</comment>
<name>A0A1F6YR81_9BACT</name>
<protein>
    <recommendedName>
        <fullName evidence="3">Cytidylate kinase</fullName>
    </recommendedName>
</protein>
<evidence type="ECO:0008006" key="3">
    <source>
        <dbReference type="Google" id="ProtNLM"/>
    </source>
</evidence>
<proteinExistence type="predicted"/>